<feature type="non-terminal residue" evidence="2">
    <location>
        <position position="1"/>
    </location>
</feature>
<evidence type="ECO:0000313" key="3">
    <source>
        <dbReference type="Proteomes" id="UP000078492"/>
    </source>
</evidence>
<evidence type="ECO:0000313" key="2">
    <source>
        <dbReference type="EMBL" id="KYN14518.1"/>
    </source>
</evidence>
<dbReference type="STRING" id="471704.A0A151IZX7"/>
<feature type="domain" description="Integrase p58-like C-terminal" evidence="1">
    <location>
        <begin position="40"/>
        <end position="71"/>
    </location>
</feature>
<gene>
    <name evidence="2" type="ORF">ALC57_13271</name>
</gene>
<dbReference type="InterPro" id="IPR054465">
    <property type="entry name" value="Integrase_p58-like_C"/>
</dbReference>
<dbReference type="AlphaFoldDB" id="A0A151IZX7"/>
<reference evidence="2 3" key="1">
    <citation type="submission" date="2015-09" db="EMBL/GenBank/DDBJ databases">
        <title>Trachymyrmex cornetzi WGS genome.</title>
        <authorList>
            <person name="Nygaard S."/>
            <person name="Hu H."/>
            <person name="Boomsma J."/>
            <person name="Zhang G."/>
        </authorList>
    </citation>
    <scope>NUCLEOTIDE SEQUENCE [LARGE SCALE GENOMIC DNA]</scope>
    <source>
        <strain evidence="2">Tcor2-1</strain>
        <tissue evidence="2">Whole body</tissue>
    </source>
</reference>
<keyword evidence="3" id="KW-1185">Reference proteome</keyword>
<dbReference type="Proteomes" id="UP000078492">
    <property type="component" value="Unassembled WGS sequence"/>
</dbReference>
<protein>
    <recommendedName>
        <fullName evidence="1">Integrase p58-like C-terminal domain-containing protein</fullName>
    </recommendedName>
</protein>
<organism evidence="2 3">
    <name type="scientific">Trachymyrmex cornetzi</name>
    <dbReference type="NCBI Taxonomy" id="471704"/>
    <lineage>
        <taxon>Eukaryota</taxon>
        <taxon>Metazoa</taxon>
        <taxon>Ecdysozoa</taxon>
        <taxon>Arthropoda</taxon>
        <taxon>Hexapoda</taxon>
        <taxon>Insecta</taxon>
        <taxon>Pterygota</taxon>
        <taxon>Neoptera</taxon>
        <taxon>Endopterygota</taxon>
        <taxon>Hymenoptera</taxon>
        <taxon>Apocrita</taxon>
        <taxon>Aculeata</taxon>
        <taxon>Formicoidea</taxon>
        <taxon>Formicidae</taxon>
        <taxon>Myrmicinae</taxon>
        <taxon>Trachymyrmex</taxon>
    </lineage>
</organism>
<sequence length="80" mass="9746">KSWYDQKTRRIDFEVGQRVWLYNPRRIKGKAPKLQCSWEGPYSIVKKLSEVVYCIHKSNKQKNKIIYSDRLPLYLERQLM</sequence>
<dbReference type="Pfam" id="PF22938">
    <property type="entry name" value="Integrase_p58_C"/>
    <property type="match status" value="1"/>
</dbReference>
<dbReference type="EMBL" id="KQ980689">
    <property type="protein sequence ID" value="KYN14518.1"/>
    <property type="molecule type" value="Genomic_DNA"/>
</dbReference>
<proteinExistence type="predicted"/>
<name>A0A151IZX7_9HYME</name>
<accession>A0A151IZX7</accession>
<evidence type="ECO:0000259" key="1">
    <source>
        <dbReference type="Pfam" id="PF22938"/>
    </source>
</evidence>